<organism evidence="1 2">
    <name type="scientific">Pisolithus tinctorius Marx 270</name>
    <dbReference type="NCBI Taxonomy" id="870435"/>
    <lineage>
        <taxon>Eukaryota</taxon>
        <taxon>Fungi</taxon>
        <taxon>Dikarya</taxon>
        <taxon>Basidiomycota</taxon>
        <taxon>Agaricomycotina</taxon>
        <taxon>Agaricomycetes</taxon>
        <taxon>Agaricomycetidae</taxon>
        <taxon>Boletales</taxon>
        <taxon>Sclerodermatineae</taxon>
        <taxon>Pisolithaceae</taxon>
        <taxon>Pisolithus</taxon>
    </lineage>
</organism>
<accession>A0A0C3KN51</accession>
<gene>
    <name evidence="1" type="ORF">M404DRAFT_829451</name>
</gene>
<dbReference type="InParanoid" id="A0A0C3KN51"/>
<name>A0A0C3KN51_PISTI</name>
<evidence type="ECO:0000313" key="1">
    <source>
        <dbReference type="EMBL" id="KIO11022.1"/>
    </source>
</evidence>
<protein>
    <submittedName>
        <fullName evidence="1">Uncharacterized protein</fullName>
    </submittedName>
</protein>
<evidence type="ECO:0000313" key="2">
    <source>
        <dbReference type="Proteomes" id="UP000054217"/>
    </source>
</evidence>
<sequence length="95" mass="10075">MLTPSQPIKKGNGARVSEISVLLNFSLSSSTSTDLCLSSSTTRHPLAHILTTAPSTSSPRARQLTGGEECRVIGHEGAQLADVKRSARVGRARYV</sequence>
<proteinExistence type="predicted"/>
<dbReference type="AlphaFoldDB" id="A0A0C3KN51"/>
<reference evidence="1 2" key="1">
    <citation type="submission" date="2014-04" db="EMBL/GenBank/DDBJ databases">
        <authorList>
            <consortium name="DOE Joint Genome Institute"/>
            <person name="Kuo A."/>
            <person name="Kohler A."/>
            <person name="Costa M.D."/>
            <person name="Nagy L.G."/>
            <person name="Floudas D."/>
            <person name="Copeland A."/>
            <person name="Barry K.W."/>
            <person name="Cichocki N."/>
            <person name="Veneault-Fourrey C."/>
            <person name="LaButti K."/>
            <person name="Lindquist E.A."/>
            <person name="Lipzen A."/>
            <person name="Lundell T."/>
            <person name="Morin E."/>
            <person name="Murat C."/>
            <person name="Sun H."/>
            <person name="Tunlid A."/>
            <person name="Henrissat B."/>
            <person name="Grigoriev I.V."/>
            <person name="Hibbett D.S."/>
            <person name="Martin F."/>
            <person name="Nordberg H.P."/>
            <person name="Cantor M.N."/>
            <person name="Hua S.X."/>
        </authorList>
    </citation>
    <scope>NUCLEOTIDE SEQUENCE [LARGE SCALE GENOMIC DNA]</scope>
    <source>
        <strain evidence="1 2">Marx 270</strain>
    </source>
</reference>
<dbReference type="EMBL" id="KN831950">
    <property type="protein sequence ID" value="KIO11022.1"/>
    <property type="molecule type" value="Genomic_DNA"/>
</dbReference>
<reference evidence="2" key="2">
    <citation type="submission" date="2015-01" db="EMBL/GenBank/DDBJ databases">
        <title>Evolutionary Origins and Diversification of the Mycorrhizal Mutualists.</title>
        <authorList>
            <consortium name="DOE Joint Genome Institute"/>
            <consortium name="Mycorrhizal Genomics Consortium"/>
            <person name="Kohler A."/>
            <person name="Kuo A."/>
            <person name="Nagy L.G."/>
            <person name="Floudas D."/>
            <person name="Copeland A."/>
            <person name="Barry K.W."/>
            <person name="Cichocki N."/>
            <person name="Veneault-Fourrey C."/>
            <person name="LaButti K."/>
            <person name="Lindquist E.A."/>
            <person name="Lipzen A."/>
            <person name="Lundell T."/>
            <person name="Morin E."/>
            <person name="Murat C."/>
            <person name="Riley R."/>
            <person name="Ohm R."/>
            <person name="Sun H."/>
            <person name="Tunlid A."/>
            <person name="Henrissat B."/>
            <person name="Grigoriev I.V."/>
            <person name="Hibbett D.S."/>
            <person name="Martin F."/>
        </authorList>
    </citation>
    <scope>NUCLEOTIDE SEQUENCE [LARGE SCALE GENOMIC DNA]</scope>
    <source>
        <strain evidence="2">Marx 270</strain>
    </source>
</reference>
<dbReference type="HOGENOM" id="CLU_2373645_0_0_1"/>
<keyword evidence="2" id="KW-1185">Reference proteome</keyword>
<dbReference type="Proteomes" id="UP000054217">
    <property type="component" value="Unassembled WGS sequence"/>
</dbReference>